<keyword evidence="7 11" id="KW-0904">Protein phosphatase</keyword>
<protein>
    <recommendedName>
        <fullName evidence="3">protein-serine/threonine phosphatase</fullName>
        <ecNumber evidence="3">3.1.3.16</ecNumber>
    </recommendedName>
</protein>
<dbReference type="InterPro" id="IPR015655">
    <property type="entry name" value="PP2C"/>
</dbReference>
<dbReference type="Gene3D" id="3.60.40.10">
    <property type="entry name" value="PPM-type phosphatase domain"/>
    <property type="match status" value="1"/>
</dbReference>
<evidence type="ECO:0000256" key="4">
    <source>
        <dbReference type="ARBA" id="ARBA00022723"/>
    </source>
</evidence>
<keyword evidence="14" id="KW-1185">Reference proteome</keyword>
<dbReference type="EMBL" id="SDRB02006071">
    <property type="protein sequence ID" value="THG13138.1"/>
    <property type="molecule type" value="Genomic_DNA"/>
</dbReference>
<proteinExistence type="inferred from homology"/>
<name>A0A4S4EAF4_CAMSN</name>
<comment type="catalytic activity">
    <reaction evidence="9">
        <text>O-phospho-L-seryl-[protein] + H2O = L-seryl-[protein] + phosphate</text>
        <dbReference type="Rhea" id="RHEA:20629"/>
        <dbReference type="Rhea" id="RHEA-COMP:9863"/>
        <dbReference type="Rhea" id="RHEA-COMP:11604"/>
        <dbReference type="ChEBI" id="CHEBI:15377"/>
        <dbReference type="ChEBI" id="CHEBI:29999"/>
        <dbReference type="ChEBI" id="CHEBI:43474"/>
        <dbReference type="ChEBI" id="CHEBI:83421"/>
        <dbReference type="EC" id="3.1.3.16"/>
    </reaction>
</comment>
<evidence type="ECO:0000256" key="2">
    <source>
        <dbReference type="ARBA" id="ARBA00001946"/>
    </source>
</evidence>
<dbReference type="InterPro" id="IPR036457">
    <property type="entry name" value="PPM-type-like_dom_sf"/>
</dbReference>
<evidence type="ECO:0000256" key="1">
    <source>
        <dbReference type="ARBA" id="ARBA00001936"/>
    </source>
</evidence>
<keyword evidence="4" id="KW-0479">Metal-binding</keyword>
<dbReference type="InterPro" id="IPR000222">
    <property type="entry name" value="PP2C_BS"/>
</dbReference>
<dbReference type="STRING" id="542762.A0A4S4EAF4"/>
<dbReference type="InterPro" id="IPR001932">
    <property type="entry name" value="PPM-type_phosphatase-like_dom"/>
</dbReference>
<dbReference type="CDD" id="cd00143">
    <property type="entry name" value="PP2Cc"/>
    <property type="match status" value="1"/>
</dbReference>
<evidence type="ECO:0000256" key="7">
    <source>
        <dbReference type="ARBA" id="ARBA00022912"/>
    </source>
</evidence>
<accession>A0A4S4EAF4</accession>
<feature type="domain" description="PPM-type phosphatase" evidence="12">
    <location>
        <begin position="63"/>
        <end position="353"/>
    </location>
</feature>
<dbReference type="Proteomes" id="UP000306102">
    <property type="component" value="Unassembled WGS sequence"/>
</dbReference>
<dbReference type="PROSITE" id="PS01032">
    <property type="entry name" value="PPM_1"/>
    <property type="match status" value="1"/>
</dbReference>
<dbReference type="FunFam" id="3.60.40.10:FF:000007">
    <property type="entry name" value="Phosphatase 2C and cyclic nucleotide-binding/kinase domain-containing protein"/>
    <property type="match status" value="1"/>
</dbReference>
<comment type="cofactor">
    <cofactor evidence="1">
        <name>Mn(2+)</name>
        <dbReference type="ChEBI" id="CHEBI:29035"/>
    </cofactor>
</comment>
<comment type="catalytic activity">
    <reaction evidence="10">
        <text>O-phospho-L-threonyl-[protein] + H2O = L-threonyl-[protein] + phosphate</text>
        <dbReference type="Rhea" id="RHEA:47004"/>
        <dbReference type="Rhea" id="RHEA-COMP:11060"/>
        <dbReference type="Rhea" id="RHEA-COMP:11605"/>
        <dbReference type="ChEBI" id="CHEBI:15377"/>
        <dbReference type="ChEBI" id="CHEBI:30013"/>
        <dbReference type="ChEBI" id="CHEBI:43474"/>
        <dbReference type="ChEBI" id="CHEBI:61977"/>
        <dbReference type="EC" id="3.1.3.16"/>
    </reaction>
</comment>
<evidence type="ECO:0000256" key="6">
    <source>
        <dbReference type="ARBA" id="ARBA00022842"/>
    </source>
</evidence>
<reference evidence="13 14" key="1">
    <citation type="journal article" date="2018" name="Proc. Natl. Acad. Sci. U.S.A.">
        <title>Draft genome sequence of Camellia sinensis var. sinensis provides insights into the evolution of the tea genome and tea quality.</title>
        <authorList>
            <person name="Wei C."/>
            <person name="Yang H."/>
            <person name="Wang S."/>
            <person name="Zhao J."/>
            <person name="Liu C."/>
            <person name="Gao L."/>
            <person name="Xia E."/>
            <person name="Lu Y."/>
            <person name="Tai Y."/>
            <person name="She G."/>
            <person name="Sun J."/>
            <person name="Cao H."/>
            <person name="Tong W."/>
            <person name="Gao Q."/>
            <person name="Li Y."/>
            <person name="Deng W."/>
            <person name="Jiang X."/>
            <person name="Wang W."/>
            <person name="Chen Q."/>
            <person name="Zhang S."/>
            <person name="Li H."/>
            <person name="Wu J."/>
            <person name="Wang P."/>
            <person name="Li P."/>
            <person name="Shi C."/>
            <person name="Zheng F."/>
            <person name="Jian J."/>
            <person name="Huang B."/>
            <person name="Shan D."/>
            <person name="Shi M."/>
            <person name="Fang C."/>
            <person name="Yue Y."/>
            <person name="Li F."/>
            <person name="Li D."/>
            <person name="Wei S."/>
            <person name="Han B."/>
            <person name="Jiang C."/>
            <person name="Yin Y."/>
            <person name="Xia T."/>
            <person name="Zhang Z."/>
            <person name="Bennetzen J.L."/>
            <person name="Zhao S."/>
            <person name="Wan X."/>
        </authorList>
    </citation>
    <scope>NUCLEOTIDE SEQUENCE [LARGE SCALE GENOMIC DNA]</scope>
    <source>
        <strain evidence="14">cv. Shuchazao</strain>
        <tissue evidence="13">Leaf</tissue>
    </source>
</reference>
<evidence type="ECO:0000256" key="9">
    <source>
        <dbReference type="ARBA" id="ARBA00047761"/>
    </source>
</evidence>
<dbReference type="GO" id="GO:0046872">
    <property type="term" value="F:metal ion binding"/>
    <property type="evidence" value="ECO:0007669"/>
    <property type="project" value="UniProtKB-KW"/>
</dbReference>
<dbReference type="PROSITE" id="PS51746">
    <property type="entry name" value="PPM_2"/>
    <property type="match status" value="1"/>
</dbReference>
<gene>
    <name evidence="13" type="ORF">TEA_016820</name>
</gene>
<dbReference type="GO" id="GO:0004722">
    <property type="term" value="F:protein serine/threonine phosphatase activity"/>
    <property type="evidence" value="ECO:0007669"/>
    <property type="project" value="UniProtKB-EC"/>
</dbReference>
<dbReference type="PANTHER" id="PTHR47992">
    <property type="entry name" value="PROTEIN PHOSPHATASE"/>
    <property type="match status" value="1"/>
</dbReference>
<dbReference type="Pfam" id="PF00481">
    <property type="entry name" value="PP2C"/>
    <property type="match status" value="1"/>
</dbReference>
<comment type="similarity">
    <text evidence="11">Belongs to the PP2C family.</text>
</comment>
<keyword evidence="5 11" id="KW-0378">Hydrolase</keyword>
<evidence type="ECO:0000256" key="11">
    <source>
        <dbReference type="RuleBase" id="RU003465"/>
    </source>
</evidence>
<evidence type="ECO:0000256" key="3">
    <source>
        <dbReference type="ARBA" id="ARBA00013081"/>
    </source>
</evidence>
<keyword evidence="6" id="KW-0460">Magnesium</keyword>
<sequence>MGCVHGKCCGRSPKSLDGDNGEFQDGDDREFQDLGKYTCHGKHILANRSLDFVLVPSKNFRLEYSALTQRGYYPDAPDKENQDSFCIKKNIQGNPNVHFFGVFDGHGHFGTECSNFVKNRLIEILSGDPTLLDDPVKAYNSAFLSTNEELHNSDIDDSLSGTTAITVLVIGDKLYVANVGDSRAVIASKDGNQIISKDLSHDQTPFREDECERVKLCGARVLTVDQVEGNSDPSIQTWGDEETEGADPPRLWVQNAMYPGTAFTRSVGDSEAERIGVIALPEVLTVQLTPNHLFFVVASDGVFEFLSSQTVVEMVSRYTDPRDACSAIAGESYKQWLQHETRTDDITIIIVHIKELSNAGTNIFNVSGGVNTHPAALKLARGGSDTFFTPPGSEFFRSVRSDFSDMHSFQHISTDLSPAIVTPSPALPKPLTLGGGGLASGGDWWWVVTKGGGEVTGDQKLVYATEQMPLALHEHELVAVSWSLVRPTVNPEEVFCSNLTSTVLWVLANIAV</sequence>
<dbReference type="AlphaFoldDB" id="A0A4S4EAF4"/>
<comment type="caution">
    <text evidence="13">The sequence shown here is derived from an EMBL/GenBank/DDBJ whole genome shotgun (WGS) entry which is preliminary data.</text>
</comment>
<dbReference type="SUPFAM" id="SSF81606">
    <property type="entry name" value="PP2C-like"/>
    <property type="match status" value="1"/>
</dbReference>
<evidence type="ECO:0000256" key="5">
    <source>
        <dbReference type="ARBA" id="ARBA00022801"/>
    </source>
</evidence>
<evidence type="ECO:0000313" key="13">
    <source>
        <dbReference type="EMBL" id="THG13138.1"/>
    </source>
</evidence>
<evidence type="ECO:0000259" key="12">
    <source>
        <dbReference type="PROSITE" id="PS51746"/>
    </source>
</evidence>
<keyword evidence="8" id="KW-0464">Manganese</keyword>
<comment type="cofactor">
    <cofactor evidence="2">
        <name>Mg(2+)</name>
        <dbReference type="ChEBI" id="CHEBI:18420"/>
    </cofactor>
</comment>
<dbReference type="EC" id="3.1.3.16" evidence="3"/>
<organism evidence="13 14">
    <name type="scientific">Camellia sinensis var. sinensis</name>
    <name type="common">China tea</name>
    <dbReference type="NCBI Taxonomy" id="542762"/>
    <lineage>
        <taxon>Eukaryota</taxon>
        <taxon>Viridiplantae</taxon>
        <taxon>Streptophyta</taxon>
        <taxon>Embryophyta</taxon>
        <taxon>Tracheophyta</taxon>
        <taxon>Spermatophyta</taxon>
        <taxon>Magnoliopsida</taxon>
        <taxon>eudicotyledons</taxon>
        <taxon>Gunneridae</taxon>
        <taxon>Pentapetalae</taxon>
        <taxon>asterids</taxon>
        <taxon>Ericales</taxon>
        <taxon>Theaceae</taxon>
        <taxon>Camellia</taxon>
    </lineage>
</organism>
<evidence type="ECO:0000256" key="10">
    <source>
        <dbReference type="ARBA" id="ARBA00048336"/>
    </source>
</evidence>
<evidence type="ECO:0000313" key="14">
    <source>
        <dbReference type="Proteomes" id="UP000306102"/>
    </source>
</evidence>
<evidence type="ECO:0000256" key="8">
    <source>
        <dbReference type="ARBA" id="ARBA00023211"/>
    </source>
</evidence>
<dbReference type="SMART" id="SM00332">
    <property type="entry name" value="PP2Cc"/>
    <property type="match status" value="1"/>
</dbReference>